<accession>A0A4Q2DK10</accession>
<comment type="caution">
    <text evidence="2">The sequence shown here is derived from an EMBL/GenBank/DDBJ whole genome shotgun (WGS) entry which is preliminary data.</text>
</comment>
<feature type="compositionally biased region" description="Low complexity" evidence="1">
    <location>
        <begin position="56"/>
        <end position="70"/>
    </location>
</feature>
<feature type="region of interest" description="Disordered" evidence="1">
    <location>
        <begin position="30"/>
        <end position="120"/>
    </location>
</feature>
<dbReference type="EMBL" id="SDEE01000216">
    <property type="protein sequence ID" value="RXW19184.1"/>
    <property type="molecule type" value="Genomic_DNA"/>
</dbReference>
<keyword evidence="3" id="KW-1185">Reference proteome</keyword>
<evidence type="ECO:0000313" key="2">
    <source>
        <dbReference type="EMBL" id="RXW19184.1"/>
    </source>
</evidence>
<dbReference type="AlphaFoldDB" id="A0A4Q2DK10"/>
<feature type="compositionally biased region" description="Low complexity" evidence="1">
    <location>
        <begin position="83"/>
        <end position="97"/>
    </location>
</feature>
<evidence type="ECO:0000256" key="1">
    <source>
        <dbReference type="SAM" id="MobiDB-lite"/>
    </source>
</evidence>
<reference evidence="2 3" key="1">
    <citation type="submission" date="2019-01" db="EMBL/GenBank/DDBJ databases">
        <title>Draft genome sequence of Psathyrella aberdarensis IHI B618.</title>
        <authorList>
            <person name="Buettner E."/>
            <person name="Kellner H."/>
        </authorList>
    </citation>
    <scope>NUCLEOTIDE SEQUENCE [LARGE SCALE GENOMIC DNA]</scope>
    <source>
        <strain evidence="2 3">IHI B618</strain>
    </source>
</reference>
<protein>
    <submittedName>
        <fullName evidence="2">Uncharacterized protein</fullName>
    </submittedName>
</protein>
<proteinExistence type="predicted"/>
<name>A0A4Q2DK10_9AGAR</name>
<dbReference type="Proteomes" id="UP000290288">
    <property type="component" value="Unassembled WGS sequence"/>
</dbReference>
<evidence type="ECO:0000313" key="3">
    <source>
        <dbReference type="Proteomes" id="UP000290288"/>
    </source>
</evidence>
<sequence length="120" mass="13528">MLTAFLPVVNHEKKTELKVGMIRRYTMQSTSYHHPEEPDFDEMPLRHIHSPAVQLSVPSPAHPSPNNASPLFSPFQLNQYMPQHKAQPQSDKQQQQQRLSIATKPSPSAIPDKLSIVPAT</sequence>
<gene>
    <name evidence="2" type="ORF">EST38_g6667</name>
</gene>
<organism evidence="2 3">
    <name type="scientific">Candolleomyces aberdarensis</name>
    <dbReference type="NCBI Taxonomy" id="2316362"/>
    <lineage>
        <taxon>Eukaryota</taxon>
        <taxon>Fungi</taxon>
        <taxon>Dikarya</taxon>
        <taxon>Basidiomycota</taxon>
        <taxon>Agaricomycotina</taxon>
        <taxon>Agaricomycetes</taxon>
        <taxon>Agaricomycetidae</taxon>
        <taxon>Agaricales</taxon>
        <taxon>Agaricineae</taxon>
        <taxon>Psathyrellaceae</taxon>
        <taxon>Candolleomyces</taxon>
    </lineage>
</organism>